<dbReference type="AlphaFoldDB" id="A0A078AU28"/>
<evidence type="ECO:0000313" key="2">
    <source>
        <dbReference type="EMBL" id="CDW85905.1"/>
    </source>
</evidence>
<sequence>MKDEKINETLTEYANHIRRIWLTNINSPKEIKDKLPQDILNDLGKTYQVLDKSARQEGYKWIHYLWVENKQIIPNTITLFQNHGVIVRELKELKYFHDEKFQRQYQYYIQDIEAIVAASDLIRIVAVLELGGIYLDNDTQIWKWNYDIHYYFDFFGQYFKVLRTIQGINNSIFGAKPGHIILKKLLHYMALRFSQQFP</sequence>
<organism evidence="2 3">
    <name type="scientific">Stylonychia lemnae</name>
    <name type="common">Ciliate</name>
    <dbReference type="NCBI Taxonomy" id="5949"/>
    <lineage>
        <taxon>Eukaryota</taxon>
        <taxon>Sar</taxon>
        <taxon>Alveolata</taxon>
        <taxon>Ciliophora</taxon>
        <taxon>Intramacronucleata</taxon>
        <taxon>Spirotrichea</taxon>
        <taxon>Stichotrichia</taxon>
        <taxon>Sporadotrichida</taxon>
        <taxon>Oxytrichidae</taxon>
        <taxon>Stylonychinae</taxon>
        <taxon>Stylonychia</taxon>
    </lineage>
</organism>
<dbReference type="EMBL" id="CCKQ01014155">
    <property type="protein sequence ID" value="CDW85905.1"/>
    <property type="molecule type" value="Genomic_DNA"/>
</dbReference>
<proteinExistence type="predicted"/>
<evidence type="ECO:0000259" key="1">
    <source>
        <dbReference type="Pfam" id="PF12919"/>
    </source>
</evidence>
<name>A0A078AU28_STYLE</name>
<keyword evidence="3" id="KW-1185">Reference proteome</keyword>
<accession>A0A078AU28</accession>
<dbReference type="Proteomes" id="UP000039865">
    <property type="component" value="Unassembled WGS sequence"/>
</dbReference>
<dbReference type="InterPro" id="IPR029044">
    <property type="entry name" value="Nucleotide-diphossugar_trans"/>
</dbReference>
<gene>
    <name evidence="2" type="primary">Contig18097.g19237</name>
    <name evidence="2" type="ORF">STYLEM_14995</name>
</gene>
<dbReference type="OrthoDB" id="409543at2759"/>
<reference evidence="2 3" key="1">
    <citation type="submission" date="2014-06" db="EMBL/GenBank/DDBJ databases">
        <authorList>
            <person name="Swart Estienne"/>
        </authorList>
    </citation>
    <scope>NUCLEOTIDE SEQUENCE [LARGE SCALE GENOMIC DNA]</scope>
    <source>
        <strain evidence="2 3">130c</strain>
    </source>
</reference>
<dbReference type="SUPFAM" id="SSF53448">
    <property type="entry name" value="Nucleotide-diphospho-sugar transferases"/>
    <property type="match status" value="1"/>
</dbReference>
<dbReference type="InterPro" id="IPR024770">
    <property type="entry name" value="TcdA/TcdB_cat"/>
</dbReference>
<feature type="domain" description="GT44" evidence="1">
    <location>
        <begin position="29"/>
        <end position="138"/>
    </location>
</feature>
<dbReference type="Gene3D" id="3.90.550.20">
    <property type="match status" value="1"/>
</dbReference>
<evidence type="ECO:0000313" key="3">
    <source>
        <dbReference type="Proteomes" id="UP000039865"/>
    </source>
</evidence>
<dbReference type="InParanoid" id="A0A078AU28"/>
<dbReference type="Pfam" id="PF12919">
    <property type="entry name" value="TcdA_TcdB"/>
    <property type="match status" value="1"/>
</dbReference>
<dbReference type="GO" id="GO:0016757">
    <property type="term" value="F:glycosyltransferase activity"/>
    <property type="evidence" value="ECO:0007669"/>
    <property type="project" value="InterPro"/>
</dbReference>
<protein>
    <recommendedName>
        <fullName evidence="1">GT44 domain-containing protein</fullName>
    </recommendedName>
</protein>